<dbReference type="HOGENOM" id="CLU_2465631_0_0_9"/>
<dbReference type="Proteomes" id="UP000003671">
    <property type="component" value="Unassembled WGS sequence"/>
</dbReference>
<evidence type="ECO:0000313" key="2">
    <source>
        <dbReference type="Proteomes" id="UP000003671"/>
    </source>
</evidence>
<dbReference type="STRING" id="500635.MITSMUL_05504"/>
<evidence type="ECO:0000313" key="1">
    <source>
        <dbReference type="EMBL" id="EEX67978.1"/>
    </source>
</evidence>
<keyword evidence="2" id="KW-1185">Reference proteome</keyword>
<organism evidence="1 2">
    <name type="scientific">Mitsuokella multacida DSM 20544</name>
    <dbReference type="NCBI Taxonomy" id="500635"/>
    <lineage>
        <taxon>Bacteria</taxon>
        <taxon>Bacillati</taxon>
        <taxon>Bacillota</taxon>
        <taxon>Negativicutes</taxon>
        <taxon>Selenomonadales</taxon>
        <taxon>Selenomonadaceae</taxon>
        <taxon>Mitsuokella</taxon>
    </lineage>
</organism>
<dbReference type="AlphaFoldDB" id="C9KQI8"/>
<sequence length="88" mass="9954">MFTDHEQFLFINNGAEACSNADAHCHTCSIVYHIAILAGNGHTYRNDGWVASKTAINSNIISHACHLRYKLSVKKNYFLDIVGFCRFF</sequence>
<proteinExistence type="predicted"/>
<protein>
    <submittedName>
        <fullName evidence="1">Uncharacterized protein</fullName>
    </submittedName>
</protein>
<accession>C9KQI8</accession>
<gene>
    <name evidence="1" type="ORF">MITSMUL_05504</name>
</gene>
<name>C9KQI8_9FIRM</name>
<dbReference type="EMBL" id="ABWK02000023">
    <property type="protein sequence ID" value="EEX67978.1"/>
    <property type="molecule type" value="Genomic_DNA"/>
</dbReference>
<reference evidence="1" key="1">
    <citation type="submission" date="2009-09" db="EMBL/GenBank/DDBJ databases">
        <authorList>
            <person name="Weinstock G."/>
            <person name="Sodergren E."/>
            <person name="Clifton S."/>
            <person name="Fulton L."/>
            <person name="Fulton B."/>
            <person name="Courtney L."/>
            <person name="Fronick C."/>
            <person name="Harrison M."/>
            <person name="Strong C."/>
            <person name="Farmer C."/>
            <person name="Delahaunty K."/>
            <person name="Markovic C."/>
            <person name="Hall O."/>
            <person name="Minx P."/>
            <person name="Tomlinson C."/>
            <person name="Mitreva M."/>
            <person name="Nelson J."/>
            <person name="Hou S."/>
            <person name="Wollam A."/>
            <person name="Pepin K.H."/>
            <person name="Johnson M."/>
            <person name="Bhonagiri V."/>
            <person name="Nash W.E."/>
            <person name="Warren W."/>
            <person name="Chinwalla A."/>
            <person name="Mardis E.R."/>
            <person name="Wilson R.K."/>
        </authorList>
    </citation>
    <scope>NUCLEOTIDE SEQUENCE [LARGE SCALE GENOMIC DNA]</scope>
    <source>
        <strain evidence="1">DSM 20544</strain>
    </source>
</reference>
<comment type="caution">
    <text evidence="1">The sequence shown here is derived from an EMBL/GenBank/DDBJ whole genome shotgun (WGS) entry which is preliminary data.</text>
</comment>